<dbReference type="OrthoDB" id="9790355at2"/>
<accession>D4XUV1</accession>
<dbReference type="Gene3D" id="3.10.580.10">
    <property type="entry name" value="CBS-domain"/>
    <property type="match status" value="1"/>
</dbReference>
<dbReference type="Gene3D" id="1.25.60.10">
    <property type="entry name" value="MgtE N-terminal domain-like"/>
    <property type="match status" value="1"/>
</dbReference>
<dbReference type="PANTHER" id="PTHR43773:SF1">
    <property type="entry name" value="MAGNESIUM TRANSPORTER MGTE"/>
    <property type="match status" value="1"/>
</dbReference>
<protein>
    <recommendedName>
        <fullName evidence="9">Magnesium transporter MgtE</fullName>
    </recommendedName>
</protein>
<dbReference type="InterPro" id="IPR038076">
    <property type="entry name" value="MgtE_N_sf"/>
</dbReference>
<reference evidence="11 12" key="1">
    <citation type="submission" date="2010-03" db="EMBL/GenBank/DDBJ databases">
        <authorList>
            <person name="Glass J.I."/>
            <person name="Benders G.A."/>
            <person name="Durkin A.S."/>
            <person name="Farmerie W.G."/>
            <person name="Hlavinka K."/>
            <person name="Hostetler J."/>
            <person name="Jackson J."/>
            <person name="May M.A."/>
            <person name="Miller R.H."/>
            <person name="Paralanov V."/>
            <person name="Radune D."/>
            <person name="Szczypinski B."/>
            <person name="Brown D.R."/>
        </authorList>
    </citation>
    <scope>NUCLEOTIDE SEQUENCE [LARGE SCALE GENOMIC DNA]</scope>
    <source>
        <strain evidence="11 12">A21JP2</strain>
    </source>
</reference>
<dbReference type="InterPro" id="IPR046342">
    <property type="entry name" value="CBS_dom_sf"/>
</dbReference>
<comment type="subunit">
    <text evidence="9">Homodimer.</text>
</comment>
<evidence type="ECO:0000256" key="6">
    <source>
        <dbReference type="ARBA" id="ARBA00022989"/>
    </source>
</evidence>
<dbReference type="SMART" id="SM00924">
    <property type="entry name" value="MgtE_N"/>
    <property type="match status" value="1"/>
</dbReference>
<dbReference type="Pfam" id="PF00571">
    <property type="entry name" value="CBS"/>
    <property type="match status" value="1"/>
</dbReference>
<name>D4XUV1_9BACT</name>
<dbReference type="eggNOG" id="COG2239">
    <property type="taxonomic scope" value="Bacteria"/>
</dbReference>
<comment type="similarity">
    <text evidence="2 9">Belongs to the SLC41A transporter family.</text>
</comment>
<evidence type="ECO:0000256" key="3">
    <source>
        <dbReference type="ARBA" id="ARBA00022448"/>
    </source>
</evidence>
<keyword evidence="9" id="KW-0479">Metal-binding</keyword>
<feature type="transmembrane region" description="Helical" evidence="9">
    <location>
        <begin position="334"/>
        <end position="358"/>
    </location>
</feature>
<evidence type="ECO:0000256" key="9">
    <source>
        <dbReference type="RuleBase" id="RU362011"/>
    </source>
</evidence>
<dbReference type="SMART" id="SM00116">
    <property type="entry name" value="CBS"/>
    <property type="match status" value="2"/>
</dbReference>
<dbReference type="EMBL" id="ADNC01000001">
    <property type="protein sequence ID" value="EFF41876.1"/>
    <property type="molecule type" value="Genomic_DNA"/>
</dbReference>
<organism evidence="11 12">
    <name type="scientific">Mycoplasmopsis alligatoris A21JP2</name>
    <dbReference type="NCBI Taxonomy" id="747682"/>
    <lineage>
        <taxon>Bacteria</taxon>
        <taxon>Bacillati</taxon>
        <taxon>Mycoplasmatota</taxon>
        <taxon>Mycoplasmoidales</taxon>
        <taxon>Metamycoplasmataceae</taxon>
        <taxon>Mycoplasmopsis</taxon>
    </lineage>
</organism>
<feature type="non-terminal residue" evidence="11">
    <location>
        <position position="1"/>
    </location>
</feature>
<feature type="transmembrane region" description="Helical" evidence="9">
    <location>
        <begin position="421"/>
        <end position="443"/>
    </location>
</feature>
<dbReference type="InterPro" id="IPR006667">
    <property type="entry name" value="SLC41_membr_dom"/>
</dbReference>
<dbReference type="Gene3D" id="1.10.357.20">
    <property type="entry name" value="SLC41 divalent cation transporters, integral membrane domain"/>
    <property type="match status" value="1"/>
</dbReference>
<dbReference type="InterPro" id="IPR000644">
    <property type="entry name" value="CBS_dom"/>
</dbReference>
<dbReference type="STRING" id="747682.MALL_0085"/>
<dbReference type="AlphaFoldDB" id="D4XUV1"/>
<dbReference type="InterPro" id="IPR006668">
    <property type="entry name" value="Mg_transptr_MgtE_intracell_dom"/>
</dbReference>
<sequence>TLQNLSLESQLYYFRVLKTKEASELFSYFDEDNQTKLVHSFTEEWGMKILQDLQSDELADILEDLPVNLQVKILSSSTVEKRNIINSILSYEEDQVGSIMSVDISTLRSDLTCRKALIKIRKDYKNNAELSHNFYVTDIHGVLLGAVTLEEIVFADELMLIDEIYSPVAKIRIHDNVELAAQVFSDHDRSSLPVVNNEDKILGMLTSDDIIDIIQESATEDIYKMAGINPDVVEDSYIKTTIKQLVRSRVIWLIILMVSATLSQFIIQQFTVISENFINGLGASLSTAIIVSLIPVISGTAGNAGSQSSTTITRAEALGEIEKKAFKRVLGKEILVGLTIGIILFFVNILRLSIYFLITGELIDKIKYLPTLFIIFASSFALLIVIVFAKILGTIIPLVAIKLKKDPAVMSAPILATLSDAISTLIFFGITILTFYLVFLGGWL</sequence>
<dbReference type="InterPro" id="IPR006669">
    <property type="entry name" value="MgtE_transporter"/>
</dbReference>
<dbReference type="SUPFAM" id="SSF158791">
    <property type="entry name" value="MgtE N-terminal domain-like"/>
    <property type="match status" value="1"/>
</dbReference>
<dbReference type="PROSITE" id="PS51371">
    <property type="entry name" value="CBS"/>
    <property type="match status" value="1"/>
</dbReference>
<feature type="domain" description="CBS" evidence="10">
    <location>
        <begin position="164"/>
        <end position="220"/>
    </location>
</feature>
<dbReference type="RefSeq" id="WP_005683058.1">
    <property type="nucleotide sequence ID" value="NZ_ADNC01000001.1"/>
</dbReference>
<comment type="subcellular location">
    <subcellularLocation>
        <location evidence="9">Cell membrane</location>
        <topology evidence="9">Multi-pass membrane protein</topology>
    </subcellularLocation>
    <subcellularLocation>
        <location evidence="1">Membrane</location>
        <topology evidence="1">Multi-pass membrane protein</topology>
    </subcellularLocation>
</comment>
<keyword evidence="8" id="KW-0129">CBS domain</keyword>
<dbReference type="GO" id="GO:0005886">
    <property type="term" value="C:plasma membrane"/>
    <property type="evidence" value="ECO:0007669"/>
    <property type="project" value="UniProtKB-SubCell"/>
</dbReference>
<evidence type="ECO:0000313" key="12">
    <source>
        <dbReference type="Proteomes" id="UP000004757"/>
    </source>
</evidence>
<dbReference type="GO" id="GO:0015095">
    <property type="term" value="F:magnesium ion transmembrane transporter activity"/>
    <property type="evidence" value="ECO:0007669"/>
    <property type="project" value="UniProtKB-UniRule"/>
</dbReference>
<evidence type="ECO:0000313" key="11">
    <source>
        <dbReference type="EMBL" id="EFF41876.1"/>
    </source>
</evidence>
<keyword evidence="6 9" id="KW-1133">Transmembrane helix</keyword>
<dbReference type="NCBIfam" id="TIGR00400">
    <property type="entry name" value="mgtE"/>
    <property type="match status" value="1"/>
</dbReference>
<gene>
    <name evidence="11" type="primary">mgtE</name>
    <name evidence="11" type="ORF">MALL_0085</name>
</gene>
<evidence type="ECO:0000256" key="2">
    <source>
        <dbReference type="ARBA" id="ARBA00009749"/>
    </source>
</evidence>
<comment type="function">
    <text evidence="9">Acts as a magnesium transporter.</text>
</comment>
<keyword evidence="5 9" id="KW-0460">Magnesium</keyword>
<dbReference type="InterPro" id="IPR036739">
    <property type="entry name" value="SLC41_membr_dom_sf"/>
</dbReference>
<evidence type="ECO:0000259" key="10">
    <source>
        <dbReference type="PROSITE" id="PS51371"/>
    </source>
</evidence>
<keyword evidence="3 9" id="KW-0813">Transport</keyword>
<evidence type="ECO:0000256" key="5">
    <source>
        <dbReference type="ARBA" id="ARBA00022842"/>
    </source>
</evidence>
<feature type="transmembrane region" description="Helical" evidence="9">
    <location>
        <begin position="277"/>
        <end position="297"/>
    </location>
</feature>
<feature type="transmembrane region" description="Helical" evidence="9">
    <location>
        <begin position="370"/>
        <end position="400"/>
    </location>
</feature>
<keyword evidence="12" id="KW-1185">Reference proteome</keyword>
<keyword evidence="9" id="KW-1003">Cell membrane</keyword>
<evidence type="ECO:0000256" key="7">
    <source>
        <dbReference type="ARBA" id="ARBA00023136"/>
    </source>
</evidence>
<proteinExistence type="inferred from homology"/>
<dbReference type="SUPFAM" id="SSF54631">
    <property type="entry name" value="CBS-domain pair"/>
    <property type="match status" value="1"/>
</dbReference>
<dbReference type="Pfam" id="PF01769">
    <property type="entry name" value="MgtE"/>
    <property type="match status" value="1"/>
</dbReference>
<dbReference type="PANTHER" id="PTHR43773">
    <property type="entry name" value="MAGNESIUM TRANSPORTER MGTE"/>
    <property type="match status" value="1"/>
</dbReference>
<dbReference type="Proteomes" id="UP000004757">
    <property type="component" value="Unassembled WGS sequence"/>
</dbReference>
<evidence type="ECO:0000256" key="4">
    <source>
        <dbReference type="ARBA" id="ARBA00022692"/>
    </source>
</evidence>
<dbReference type="CDD" id="cd04606">
    <property type="entry name" value="CBS_pair_Mg_transporter"/>
    <property type="match status" value="1"/>
</dbReference>
<dbReference type="Pfam" id="PF03448">
    <property type="entry name" value="MgtE_N"/>
    <property type="match status" value="1"/>
</dbReference>
<feature type="transmembrane region" description="Helical" evidence="9">
    <location>
        <begin position="250"/>
        <end position="271"/>
    </location>
</feature>
<comment type="caution">
    <text evidence="11">The sequence shown here is derived from an EMBL/GenBank/DDBJ whole genome shotgun (WGS) entry which is preliminary data.</text>
</comment>
<dbReference type="GO" id="GO:0046872">
    <property type="term" value="F:metal ion binding"/>
    <property type="evidence" value="ECO:0007669"/>
    <property type="project" value="UniProtKB-KW"/>
</dbReference>
<keyword evidence="7 9" id="KW-0472">Membrane</keyword>
<evidence type="ECO:0000256" key="1">
    <source>
        <dbReference type="ARBA" id="ARBA00004141"/>
    </source>
</evidence>
<dbReference type="SUPFAM" id="SSF161093">
    <property type="entry name" value="MgtE membrane domain-like"/>
    <property type="match status" value="1"/>
</dbReference>
<keyword evidence="4 9" id="KW-0812">Transmembrane</keyword>
<evidence type="ECO:0000256" key="8">
    <source>
        <dbReference type="PROSITE-ProRule" id="PRU00703"/>
    </source>
</evidence>